<accession>A0AAN8RQB3</accession>
<gene>
    <name evidence="1" type="ORF">TWF506_000136</name>
</gene>
<reference evidence="1 2" key="1">
    <citation type="submission" date="2019-10" db="EMBL/GenBank/DDBJ databases">
        <authorList>
            <person name="Palmer J.M."/>
        </authorList>
    </citation>
    <scope>NUCLEOTIDE SEQUENCE [LARGE SCALE GENOMIC DNA]</scope>
    <source>
        <strain evidence="1 2">TWF506</strain>
    </source>
</reference>
<sequence>MFRTAMLLHEQLPTAEAMAEYLDCLEKLYGCPGGAIHAGKNNGTLAFVPLDPARAPGVLWGLPSGSPPSASPHPDGPTPLWGDVAKFESIGYVARDIVVNAF</sequence>
<organism evidence="1 2">
    <name type="scientific">Arthrobotrys conoides</name>
    <dbReference type="NCBI Taxonomy" id="74498"/>
    <lineage>
        <taxon>Eukaryota</taxon>
        <taxon>Fungi</taxon>
        <taxon>Dikarya</taxon>
        <taxon>Ascomycota</taxon>
        <taxon>Pezizomycotina</taxon>
        <taxon>Orbiliomycetes</taxon>
        <taxon>Orbiliales</taxon>
        <taxon>Orbiliaceae</taxon>
        <taxon>Arthrobotrys</taxon>
    </lineage>
</organism>
<comment type="caution">
    <text evidence="1">The sequence shown here is derived from an EMBL/GenBank/DDBJ whole genome shotgun (WGS) entry which is preliminary data.</text>
</comment>
<keyword evidence="2" id="KW-1185">Reference proteome</keyword>
<dbReference type="Proteomes" id="UP001307849">
    <property type="component" value="Unassembled WGS sequence"/>
</dbReference>
<dbReference type="EMBL" id="JAVHJM010000001">
    <property type="protein sequence ID" value="KAK6519842.1"/>
    <property type="molecule type" value="Genomic_DNA"/>
</dbReference>
<dbReference type="AlphaFoldDB" id="A0AAN8RQB3"/>
<evidence type="ECO:0000313" key="2">
    <source>
        <dbReference type="Proteomes" id="UP001307849"/>
    </source>
</evidence>
<evidence type="ECO:0000313" key="1">
    <source>
        <dbReference type="EMBL" id="KAK6519842.1"/>
    </source>
</evidence>
<name>A0AAN8RQB3_9PEZI</name>
<proteinExistence type="predicted"/>
<protein>
    <submittedName>
        <fullName evidence="1">Uncharacterized protein</fullName>
    </submittedName>
</protein>